<keyword evidence="2" id="KW-1185">Reference proteome</keyword>
<dbReference type="AlphaFoldDB" id="A0A811UE41"/>
<dbReference type="Proteomes" id="UP000606786">
    <property type="component" value="Unassembled WGS sequence"/>
</dbReference>
<accession>A0A811UE41</accession>
<gene>
    <name evidence="1" type="ORF">CCAP1982_LOCUS5278</name>
</gene>
<name>A0A811UE41_CERCA</name>
<reference evidence="1" key="1">
    <citation type="submission" date="2020-11" db="EMBL/GenBank/DDBJ databases">
        <authorList>
            <person name="Whitehead M."/>
        </authorList>
    </citation>
    <scope>NUCLEOTIDE SEQUENCE</scope>
    <source>
        <strain evidence="1">EGII</strain>
    </source>
</reference>
<organism evidence="1 2">
    <name type="scientific">Ceratitis capitata</name>
    <name type="common">Mediterranean fruit fly</name>
    <name type="synonym">Tephritis capitata</name>
    <dbReference type="NCBI Taxonomy" id="7213"/>
    <lineage>
        <taxon>Eukaryota</taxon>
        <taxon>Metazoa</taxon>
        <taxon>Ecdysozoa</taxon>
        <taxon>Arthropoda</taxon>
        <taxon>Hexapoda</taxon>
        <taxon>Insecta</taxon>
        <taxon>Pterygota</taxon>
        <taxon>Neoptera</taxon>
        <taxon>Endopterygota</taxon>
        <taxon>Diptera</taxon>
        <taxon>Brachycera</taxon>
        <taxon>Muscomorpha</taxon>
        <taxon>Tephritoidea</taxon>
        <taxon>Tephritidae</taxon>
        <taxon>Ceratitis</taxon>
        <taxon>Ceratitis</taxon>
    </lineage>
</organism>
<evidence type="ECO:0000313" key="1">
    <source>
        <dbReference type="EMBL" id="CAD6996608.1"/>
    </source>
</evidence>
<evidence type="ECO:0000313" key="2">
    <source>
        <dbReference type="Proteomes" id="UP000606786"/>
    </source>
</evidence>
<protein>
    <submittedName>
        <fullName evidence="1">(Mediterranean fruit fly) hypothetical protein</fullName>
    </submittedName>
</protein>
<comment type="caution">
    <text evidence="1">The sequence shown here is derived from an EMBL/GenBank/DDBJ whole genome shotgun (WGS) entry which is preliminary data.</text>
</comment>
<sequence>MPSPLKKTGELVYTWLLCRRVATLHASSTHEPSTSKNPALNPHITVTRASTQSGLNGQCWRLDWQEAETFWQFKAVENI</sequence>
<dbReference type="EMBL" id="CAJHJT010000012">
    <property type="protein sequence ID" value="CAD6996608.1"/>
    <property type="molecule type" value="Genomic_DNA"/>
</dbReference>
<proteinExistence type="predicted"/>